<organism evidence="2 3">
    <name type="scientific">Tritrichomonas musculus</name>
    <dbReference type="NCBI Taxonomy" id="1915356"/>
    <lineage>
        <taxon>Eukaryota</taxon>
        <taxon>Metamonada</taxon>
        <taxon>Parabasalia</taxon>
        <taxon>Tritrichomonadida</taxon>
        <taxon>Tritrichomonadidae</taxon>
        <taxon>Tritrichomonas</taxon>
    </lineage>
</organism>
<comment type="caution">
    <text evidence="2">The sequence shown here is derived from an EMBL/GenBank/DDBJ whole genome shotgun (WGS) entry which is preliminary data.</text>
</comment>
<feature type="compositionally biased region" description="Basic and acidic residues" evidence="1">
    <location>
        <begin position="28"/>
        <end position="39"/>
    </location>
</feature>
<gene>
    <name evidence="2" type="ORF">M9Y10_023534</name>
</gene>
<keyword evidence="3" id="KW-1185">Reference proteome</keyword>
<feature type="compositionally biased region" description="Pro residues" evidence="1">
    <location>
        <begin position="41"/>
        <end position="57"/>
    </location>
</feature>
<dbReference type="Proteomes" id="UP001470230">
    <property type="component" value="Unassembled WGS sequence"/>
</dbReference>
<evidence type="ECO:0000256" key="1">
    <source>
        <dbReference type="SAM" id="MobiDB-lite"/>
    </source>
</evidence>
<evidence type="ECO:0000313" key="3">
    <source>
        <dbReference type="Proteomes" id="UP001470230"/>
    </source>
</evidence>
<dbReference type="EMBL" id="JAPFFF010000003">
    <property type="protein sequence ID" value="KAK8895092.1"/>
    <property type="molecule type" value="Genomic_DNA"/>
</dbReference>
<accession>A0ABR2KW00</accession>
<proteinExistence type="predicted"/>
<protein>
    <submittedName>
        <fullName evidence="2">Uncharacterized protein</fullName>
    </submittedName>
</protein>
<feature type="region of interest" description="Disordered" evidence="1">
    <location>
        <begin position="28"/>
        <end position="58"/>
    </location>
</feature>
<name>A0ABR2KW00_9EUKA</name>
<evidence type="ECO:0000313" key="2">
    <source>
        <dbReference type="EMBL" id="KAK8895092.1"/>
    </source>
</evidence>
<sequence length="151" mass="16986">MSLLDYLDDSSSSDDAVDFKAEETLKNELRTIKTQDSKLKLPPPKKPSIAPPPPAPIEVPKIQASDIKQESGEEKEIIELNSEEFKKSGVELAEKNMMIKDRTQYSGVGYDRSKSQLTYLAELDQQTNGAFEQQMRSISRSLVAAKKMYGW</sequence>
<reference evidence="2 3" key="1">
    <citation type="submission" date="2024-04" db="EMBL/GenBank/DDBJ databases">
        <title>Tritrichomonas musculus Genome.</title>
        <authorList>
            <person name="Alves-Ferreira E."/>
            <person name="Grigg M."/>
            <person name="Lorenzi H."/>
            <person name="Galac M."/>
        </authorList>
    </citation>
    <scope>NUCLEOTIDE SEQUENCE [LARGE SCALE GENOMIC DNA]</scope>
    <source>
        <strain evidence="2 3">EAF2021</strain>
    </source>
</reference>